<evidence type="ECO:0000256" key="1">
    <source>
        <dbReference type="SAM" id="MobiDB-lite"/>
    </source>
</evidence>
<evidence type="ECO:0000313" key="3">
    <source>
        <dbReference type="Proteomes" id="UP000182888"/>
    </source>
</evidence>
<dbReference type="AlphaFoldDB" id="A0A0K2VXR5"/>
<accession>A0A0K2VXR5</accession>
<dbReference type="EMBL" id="CCND01000012">
    <property type="protein sequence ID" value="CDX56787.1"/>
    <property type="molecule type" value="Genomic_DNA"/>
</dbReference>
<dbReference type="Pfam" id="PF13835">
    <property type="entry name" value="DUF4194"/>
    <property type="match status" value="1"/>
</dbReference>
<dbReference type="InterPro" id="IPR025449">
    <property type="entry name" value="JetB"/>
</dbReference>
<protein>
    <recommendedName>
        <fullName evidence="4">DUF4194 domain-containing protein</fullName>
    </recommendedName>
</protein>
<proteinExistence type="predicted"/>
<organism evidence="2 3">
    <name type="scientific">Mesorhizobium plurifarium</name>
    <dbReference type="NCBI Taxonomy" id="69974"/>
    <lineage>
        <taxon>Bacteria</taxon>
        <taxon>Pseudomonadati</taxon>
        <taxon>Pseudomonadota</taxon>
        <taxon>Alphaproteobacteria</taxon>
        <taxon>Hyphomicrobiales</taxon>
        <taxon>Phyllobacteriaceae</taxon>
        <taxon>Mesorhizobium</taxon>
    </lineage>
</organism>
<gene>
    <name evidence="2" type="ORF">MPL1032_20707</name>
</gene>
<feature type="region of interest" description="Disordered" evidence="1">
    <location>
        <begin position="199"/>
        <end position="221"/>
    </location>
</feature>
<name>A0A0K2VXR5_MESPL</name>
<sequence>MLSEFQALEARDPRRMQRVRQVISHLLRNQFLHVEDRGSSGLLDTLLRADVERLASDYFDVAGYRLIVRESEGWAGILPDTEQISHTRMRIDETLVLLLFRRLWEEGVQEGDIERYGSVLVTLNAAYDAYQDMVARARRPTLSIGDFKALVATLERRAIVRLGDLDDELEDIPLTIRALVATVAGDEFLTHLEELLMRPDLQDTDPEPLDNNTDTNEDDEA</sequence>
<evidence type="ECO:0000313" key="2">
    <source>
        <dbReference type="EMBL" id="CDX56787.1"/>
    </source>
</evidence>
<dbReference type="Proteomes" id="UP000182888">
    <property type="component" value="Unassembled WGS sequence"/>
</dbReference>
<reference evidence="3" key="1">
    <citation type="submission" date="2014-08" db="EMBL/GenBank/DDBJ databases">
        <authorList>
            <person name="Edwards T."/>
        </authorList>
    </citation>
    <scope>NUCLEOTIDE SEQUENCE [LARGE SCALE GENOMIC DNA]</scope>
</reference>
<evidence type="ECO:0008006" key="4">
    <source>
        <dbReference type="Google" id="ProtNLM"/>
    </source>
</evidence>